<evidence type="ECO:0000313" key="3">
    <source>
        <dbReference type="EMBL" id="MTV47822.1"/>
    </source>
</evidence>
<dbReference type="Pfam" id="PF03961">
    <property type="entry name" value="FapA"/>
    <property type="match status" value="1"/>
</dbReference>
<organism evidence="3 4">
    <name type="scientific">Heliobacterium mobile</name>
    <name type="common">Heliobacillus mobilis</name>
    <dbReference type="NCBI Taxonomy" id="28064"/>
    <lineage>
        <taxon>Bacteria</taxon>
        <taxon>Bacillati</taxon>
        <taxon>Bacillota</taxon>
        <taxon>Clostridia</taxon>
        <taxon>Eubacteriales</taxon>
        <taxon>Heliobacteriaceae</taxon>
        <taxon>Heliobacterium</taxon>
    </lineage>
</organism>
<keyword evidence="4" id="KW-1185">Reference proteome</keyword>
<gene>
    <name evidence="3" type="ORF">GJ688_02335</name>
</gene>
<dbReference type="Pfam" id="PF20250">
    <property type="entry name" value="FapA_N"/>
    <property type="match status" value="1"/>
</dbReference>
<feature type="compositionally biased region" description="Basic and acidic residues" evidence="1">
    <location>
        <begin position="215"/>
        <end position="226"/>
    </location>
</feature>
<dbReference type="PANTHER" id="PTHR38032">
    <property type="entry name" value="POLYMERASE-RELATED"/>
    <property type="match status" value="1"/>
</dbReference>
<evidence type="ECO:0000256" key="1">
    <source>
        <dbReference type="SAM" id="MobiDB-lite"/>
    </source>
</evidence>
<evidence type="ECO:0000259" key="2">
    <source>
        <dbReference type="Pfam" id="PF20250"/>
    </source>
</evidence>
<accession>A0A6I3SBW0</accession>
<evidence type="ECO:0000313" key="4">
    <source>
        <dbReference type="Proteomes" id="UP000430670"/>
    </source>
</evidence>
<dbReference type="PANTHER" id="PTHR38032:SF1">
    <property type="entry name" value="RNA-BINDING PROTEIN KHPB N-TERMINAL DOMAIN-CONTAINING PROTEIN"/>
    <property type="match status" value="1"/>
</dbReference>
<dbReference type="Proteomes" id="UP000430670">
    <property type="component" value="Unassembled WGS sequence"/>
</dbReference>
<feature type="region of interest" description="Disordered" evidence="1">
    <location>
        <begin position="202"/>
        <end position="226"/>
    </location>
</feature>
<dbReference type="AlphaFoldDB" id="A0A6I3SBW0"/>
<protein>
    <submittedName>
        <fullName evidence="3">DUF342 domain-containing protein</fullName>
    </submittedName>
</protein>
<dbReference type="InterPro" id="IPR046866">
    <property type="entry name" value="FapA_N"/>
</dbReference>
<dbReference type="OrthoDB" id="9816426at2"/>
<dbReference type="RefSeq" id="WP_155474884.1">
    <property type="nucleotide sequence ID" value="NZ_WNKU01000001.1"/>
</dbReference>
<name>A0A6I3SBW0_HELMO</name>
<dbReference type="InterPro" id="IPR046865">
    <property type="entry name" value="FapA_b_solenoid"/>
</dbReference>
<reference evidence="3 4" key="1">
    <citation type="submission" date="2019-11" db="EMBL/GenBank/DDBJ databases">
        <title>Whole-genome sequence of a the green, strictly anaerobic photosynthetic bacterium Heliobacillus mobilis DSM 6151.</title>
        <authorList>
            <person name="Kyndt J.A."/>
            <person name="Meyer T.E."/>
        </authorList>
    </citation>
    <scope>NUCLEOTIDE SEQUENCE [LARGE SCALE GENOMIC DNA]</scope>
    <source>
        <strain evidence="3 4">DSM 6151</strain>
    </source>
</reference>
<proteinExistence type="predicted"/>
<feature type="domain" description="Flagellar Assembly Protein A N-terminal region" evidence="2">
    <location>
        <begin position="86"/>
        <end position="256"/>
    </location>
</feature>
<dbReference type="EMBL" id="WNKU01000001">
    <property type="protein sequence ID" value="MTV47822.1"/>
    <property type="molecule type" value="Genomic_DNA"/>
</dbReference>
<dbReference type="InterPro" id="IPR005646">
    <property type="entry name" value="FapA"/>
</dbReference>
<comment type="caution">
    <text evidence="3">The sequence shown here is derived from an EMBL/GenBank/DDBJ whole genome shotgun (WGS) entry which is preliminary data.</text>
</comment>
<sequence>MSDINSEMGNRDGFYRIEYRTDGVFLSVFAPVGSGRVVTAETVLAELLDREVRGFDQNHIRHIVLRQEQNILIAEPQQEVIRDGQVKVETDRDGMKAYLIVFPPRGGQAVTFDVAMTALEQAGVVHGINEQLVQIALNNVQPGQRVMVAEGQPAKDGINAKIEYRFNTDTRIRPAELENGRVDFYNLNLIKNVQPGEILAIRTPPTEGVPGKTVTGRELRPKPGRDIRIPAGKNTSISEDGSILMASTAGHVHIVNEKIMIDPVFERKGDVDFSSGNLNFLGTIIVRGSITYGFQVKCDGDLEVMGSIDGGSVFVGGNLTVRQGIQGQQKSVIDVKGNVITRFIENATVKSGGDVIVGEGIMHSNIDAGRSIAVGGKKGLIVGGQCRSGEEIMAKNIGSPHSTLTELEVGIRPEKRQIYNELVKKLNEATVNLDKTEKAVNVLKEWERRQGKLPSEKQILLFKLAQAQIQIQKDVESLNREKESMDAEFVQIGNGRIRVSLRIYPGVNIRIGQFSTRVRDPIDFTTVYIDNGEFRFGPYS</sequence>